<dbReference type="Proteomes" id="UP000694843">
    <property type="component" value="Unplaced"/>
</dbReference>
<accession>A0A8B7NJ94</accession>
<evidence type="ECO:0000313" key="2">
    <source>
        <dbReference type="Proteomes" id="UP000694843"/>
    </source>
</evidence>
<dbReference type="AlphaFoldDB" id="A0A8B7NJ94"/>
<dbReference type="KEGG" id="hazt:108670739"/>
<feature type="region of interest" description="Disordered" evidence="1">
    <location>
        <begin position="1"/>
        <end position="20"/>
    </location>
</feature>
<evidence type="ECO:0000313" key="3">
    <source>
        <dbReference type="RefSeq" id="XP_018013720.1"/>
    </source>
</evidence>
<dbReference type="RefSeq" id="XP_018013720.1">
    <property type="nucleotide sequence ID" value="XM_018158231.2"/>
</dbReference>
<feature type="region of interest" description="Disordered" evidence="1">
    <location>
        <begin position="73"/>
        <end position="92"/>
    </location>
</feature>
<sequence>METLERSGEDKAAPPEEEIEKARLKDKRLFKTKLSLNLKMPLLRRDSRSKLLRKIDEESESIILQDGQIVRLRSTSTSSSRSYNGQTHRRHSASCPQPLLVHLISSDLCSDTCLSLFLISLPYPSSLSLLLTPLT</sequence>
<protein>
    <submittedName>
        <fullName evidence="3">Uncharacterized protein LOC108670739 isoform X2</fullName>
    </submittedName>
</protein>
<dbReference type="GeneID" id="108670739"/>
<gene>
    <name evidence="3" type="primary">LOC108670739</name>
</gene>
<dbReference type="OrthoDB" id="6361237at2759"/>
<proteinExistence type="predicted"/>
<reference evidence="3" key="1">
    <citation type="submission" date="2025-08" db="UniProtKB">
        <authorList>
            <consortium name="RefSeq"/>
        </authorList>
    </citation>
    <scope>IDENTIFICATION</scope>
    <source>
        <tissue evidence="3">Whole organism</tissue>
    </source>
</reference>
<organism evidence="2 3">
    <name type="scientific">Hyalella azteca</name>
    <name type="common">Amphipod</name>
    <dbReference type="NCBI Taxonomy" id="294128"/>
    <lineage>
        <taxon>Eukaryota</taxon>
        <taxon>Metazoa</taxon>
        <taxon>Ecdysozoa</taxon>
        <taxon>Arthropoda</taxon>
        <taxon>Crustacea</taxon>
        <taxon>Multicrustacea</taxon>
        <taxon>Malacostraca</taxon>
        <taxon>Eumalacostraca</taxon>
        <taxon>Peracarida</taxon>
        <taxon>Amphipoda</taxon>
        <taxon>Senticaudata</taxon>
        <taxon>Talitrida</taxon>
        <taxon>Talitroidea</taxon>
        <taxon>Hyalellidae</taxon>
        <taxon>Hyalella</taxon>
    </lineage>
</organism>
<name>A0A8B7NJ94_HYAAZ</name>
<keyword evidence="2" id="KW-1185">Reference proteome</keyword>
<feature type="compositionally biased region" description="Low complexity" evidence="1">
    <location>
        <begin position="73"/>
        <end position="82"/>
    </location>
</feature>
<evidence type="ECO:0000256" key="1">
    <source>
        <dbReference type="SAM" id="MobiDB-lite"/>
    </source>
</evidence>